<evidence type="ECO:0000256" key="6">
    <source>
        <dbReference type="ARBA" id="ARBA00022833"/>
    </source>
</evidence>
<dbReference type="FunFam" id="3.30.160.60:FF:000624">
    <property type="entry name" value="zinc finger protein 697"/>
    <property type="match status" value="1"/>
</dbReference>
<dbReference type="Proteomes" id="UP001497623">
    <property type="component" value="Unassembled WGS sequence"/>
</dbReference>
<feature type="domain" description="C2H2-type" evidence="13">
    <location>
        <begin position="444"/>
        <end position="471"/>
    </location>
</feature>
<evidence type="ECO:0000256" key="12">
    <source>
        <dbReference type="SAM" id="MobiDB-lite"/>
    </source>
</evidence>
<feature type="domain" description="C2H2-type" evidence="13">
    <location>
        <begin position="97"/>
        <end position="124"/>
    </location>
</feature>
<dbReference type="Gene3D" id="3.30.160.60">
    <property type="entry name" value="Classic Zinc Finger"/>
    <property type="match status" value="10"/>
</dbReference>
<evidence type="ECO:0000256" key="9">
    <source>
        <dbReference type="ARBA" id="ARBA00023163"/>
    </source>
</evidence>
<dbReference type="Pfam" id="PF00096">
    <property type="entry name" value="zf-C2H2"/>
    <property type="match status" value="3"/>
</dbReference>
<dbReference type="GO" id="GO:0000978">
    <property type="term" value="F:RNA polymerase II cis-regulatory region sequence-specific DNA binding"/>
    <property type="evidence" value="ECO:0007669"/>
    <property type="project" value="TreeGrafter"/>
</dbReference>
<dbReference type="GO" id="GO:0005634">
    <property type="term" value="C:nucleus"/>
    <property type="evidence" value="ECO:0007669"/>
    <property type="project" value="UniProtKB-SubCell"/>
</dbReference>
<dbReference type="PROSITE" id="PS00028">
    <property type="entry name" value="ZINC_FINGER_C2H2_1"/>
    <property type="match status" value="10"/>
</dbReference>
<feature type="domain" description="C2H2-type" evidence="13">
    <location>
        <begin position="500"/>
        <end position="527"/>
    </location>
</feature>
<keyword evidence="6" id="KW-0862">Zinc</keyword>
<evidence type="ECO:0000256" key="7">
    <source>
        <dbReference type="ARBA" id="ARBA00023015"/>
    </source>
</evidence>
<feature type="domain" description="C2H2-type" evidence="13">
    <location>
        <begin position="528"/>
        <end position="550"/>
    </location>
</feature>
<evidence type="ECO:0000256" key="8">
    <source>
        <dbReference type="ARBA" id="ARBA00023125"/>
    </source>
</evidence>
<feature type="compositionally biased region" description="Polar residues" evidence="12">
    <location>
        <begin position="577"/>
        <end position="603"/>
    </location>
</feature>
<keyword evidence="15" id="KW-1185">Reference proteome</keyword>
<dbReference type="InterPro" id="IPR013087">
    <property type="entry name" value="Znf_C2H2_type"/>
</dbReference>
<comment type="subcellular location">
    <subcellularLocation>
        <location evidence="1">Nucleus</location>
    </subcellularLocation>
</comment>
<keyword evidence="5 11" id="KW-0863">Zinc-finger</keyword>
<comment type="similarity">
    <text evidence="2">Belongs to the krueppel C2H2-type zinc-finger protein family.</text>
</comment>
<evidence type="ECO:0000256" key="1">
    <source>
        <dbReference type="ARBA" id="ARBA00004123"/>
    </source>
</evidence>
<keyword evidence="3" id="KW-0479">Metal-binding</keyword>
<evidence type="ECO:0000256" key="10">
    <source>
        <dbReference type="ARBA" id="ARBA00023242"/>
    </source>
</evidence>
<dbReference type="EMBL" id="CAXKWB010093796">
    <property type="protein sequence ID" value="CAL4218295.1"/>
    <property type="molecule type" value="Genomic_DNA"/>
</dbReference>
<evidence type="ECO:0000256" key="11">
    <source>
        <dbReference type="PROSITE-ProRule" id="PRU00042"/>
    </source>
</evidence>
<evidence type="ECO:0000259" key="13">
    <source>
        <dbReference type="PROSITE" id="PS50157"/>
    </source>
</evidence>
<feature type="domain" description="C2H2-type" evidence="13">
    <location>
        <begin position="358"/>
        <end position="385"/>
    </location>
</feature>
<keyword evidence="10" id="KW-0539">Nucleus</keyword>
<evidence type="ECO:0000256" key="4">
    <source>
        <dbReference type="ARBA" id="ARBA00022737"/>
    </source>
</evidence>
<keyword evidence="7" id="KW-0805">Transcription regulation</keyword>
<feature type="region of interest" description="Disordered" evidence="12">
    <location>
        <begin position="552"/>
        <end position="615"/>
    </location>
</feature>
<dbReference type="InterPro" id="IPR036236">
    <property type="entry name" value="Znf_C2H2_sf"/>
</dbReference>
<keyword evidence="9" id="KW-0804">Transcription</keyword>
<sequence>MEAEIDSPIFTNIGQGSVCGEEIDESTQIKREIKDEPGDTSQNNEVLLNDKGTNERINISEDNNTHTSNDICPELGVDVASMVQNLMQSRQPGISPFQCSECDLECPSLPALEFHTKLHVMERIVQSSYELPGIGLRRPSNQSNGKVNDKLHRRKSKVVKHVNARREPFITNPENIRKETDTSGTHKPPDIENIDEELVHQEQSCSQQVNHGLSLNGVNHPVAEREISNKPDIPTNEDTDTEIIKTIEKDIDNEIHTEARLNKLSSSVSGTREYKCPECDYKCTSNSILKLHMVKHSDERPFECSECDSKFKAKNNLKEHMLTHSTSKCFSCTQCDYTCLRKAQLTRHMVTHTGEKRHACPHCDYRCSEKGNLAKHLLIHGDEKPFSCPEEDCDYKCKLKCNLKTHMLKHSGEKPYACHICDYKSIAKGGLTAHMFKHSGERPFLCSVCGNRYALKGDLNVHMRIHTDNKKFKCQQCDYRCFTQQRIDQHMLTHTGEKPHKCDECGFRFTSTSHLKRHKRTHTGDKPYACTECDYRCARNDKLKIHMQSHITGQLKPGLQPTKGSNAKPSKPLHKLVTSNDTSDSMKKSNPITQKTSESSSYTEAPEDDNNALTSHGIFGSLAMGSSQLPNNLSDHSNLSDISNQNTSSQSHQIFHQGTAHPLNNQHDLGANIMMERNIPETTHSDVNYKMYSHNMEYYSLAKRYSHFPPSAKPLWPQGSSSLHTEGYNHQVLSDKLLNTGKITPHPGENLAHISQNYSHTPLTSYPRNMFVESSELSHLSSKIPSTMTVPSNMTDVLRHASSMYNIQ</sequence>
<dbReference type="FunFam" id="3.30.160.60:FF:002343">
    <property type="entry name" value="Zinc finger protein 33A"/>
    <property type="match status" value="1"/>
</dbReference>
<evidence type="ECO:0000256" key="5">
    <source>
        <dbReference type="ARBA" id="ARBA00022771"/>
    </source>
</evidence>
<accession>A0AAV2SND8</accession>
<feature type="domain" description="C2H2-type" evidence="13">
    <location>
        <begin position="302"/>
        <end position="329"/>
    </location>
</feature>
<dbReference type="PANTHER" id="PTHR19818:SF139">
    <property type="entry name" value="PAIR-RULE PROTEIN ODD-PAIRED"/>
    <property type="match status" value="1"/>
</dbReference>
<keyword evidence="4" id="KW-0677">Repeat</keyword>
<dbReference type="GO" id="GO:0045944">
    <property type="term" value="P:positive regulation of transcription by RNA polymerase II"/>
    <property type="evidence" value="ECO:0007669"/>
    <property type="project" value="UniProtKB-ARBA"/>
</dbReference>
<evidence type="ECO:0000313" key="14">
    <source>
        <dbReference type="EMBL" id="CAL4218295.1"/>
    </source>
</evidence>
<dbReference type="SMART" id="SM00355">
    <property type="entry name" value="ZnF_C2H2"/>
    <property type="match status" value="11"/>
</dbReference>
<dbReference type="GO" id="GO:0000981">
    <property type="term" value="F:DNA-binding transcription factor activity, RNA polymerase II-specific"/>
    <property type="evidence" value="ECO:0007669"/>
    <property type="project" value="TreeGrafter"/>
</dbReference>
<feature type="domain" description="C2H2-type" evidence="13">
    <location>
        <begin position="472"/>
        <end position="499"/>
    </location>
</feature>
<organism evidence="14 15">
    <name type="scientific">Meganyctiphanes norvegica</name>
    <name type="common">Northern krill</name>
    <name type="synonym">Thysanopoda norvegica</name>
    <dbReference type="NCBI Taxonomy" id="48144"/>
    <lineage>
        <taxon>Eukaryota</taxon>
        <taxon>Metazoa</taxon>
        <taxon>Ecdysozoa</taxon>
        <taxon>Arthropoda</taxon>
        <taxon>Crustacea</taxon>
        <taxon>Multicrustacea</taxon>
        <taxon>Malacostraca</taxon>
        <taxon>Eumalacostraca</taxon>
        <taxon>Eucarida</taxon>
        <taxon>Euphausiacea</taxon>
        <taxon>Euphausiidae</taxon>
        <taxon>Meganyctiphanes</taxon>
    </lineage>
</organism>
<evidence type="ECO:0000256" key="3">
    <source>
        <dbReference type="ARBA" id="ARBA00022723"/>
    </source>
</evidence>
<keyword evidence="8" id="KW-0238">DNA-binding</keyword>
<feature type="domain" description="C2H2-type" evidence="13">
    <location>
        <begin position="416"/>
        <end position="443"/>
    </location>
</feature>
<comment type="caution">
    <text evidence="14">The sequence shown here is derived from an EMBL/GenBank/DDBJ whole genome shotgun (WGS) entry which is preliminary data.</text>
</comment>
<protein>
    <recommendedName>
        <fullName evidence="13">C2H2-type domain-containing protein</fullName>
    </recommendedName>
</protein>
<feature type="domain" description="C2H2-type" evidence="13">
    <location>
        <begin position="274"/>
        <end position="301"/>
    </location>
</feature>
<dbReference type="SUPFAM" id="SSF57667">
    <property type="entry name" value="beta-beta-alpha zinc fingers"/>
    <property type="match status" value="6"/>
</dbReference>
<feature type="domain" description="C2H2-type" evidence="13">
    <location>
        <begin position="330"/>
        <end position="357"/>
    </location>
</feature>
<dbReference type="GO" id="GO:0048598">
    <property type="term" value="P:embryonic morphogenesis"/>
    <property type="evidence" value="ECO:0007669"/>
    <property type="project" value="UniProtKB-ARBA"/>
</dbReference>
<feature type="region of interest" description="Disordered" evidence="12">
    <location>
        <begin position="33"/>
        <end position="55"/>
    </location>
</feature>
<feature type="domain" description="C2H2-type" evidence="13">
    <location>
        <begin position="386"/>
        <end position="415"/>
    </location>
</feature>
<dbReference type="AlphaFoldDB" id="A0AAV2SND8"/>
<proteinExistence type="inferred from homology"/>
<dbReference type="InterPro" id="IPR050329">
    <property type="entry name" value="GLI_C2H2-zinc-finger"/>
</dbReference>
<reference evidence="14 15" key="1">
    <citation type="submission" date="2024-05" db="EMBL/GenBank/DDBJ databases">
        <authorList>
            <person name="Wallberg A."/>
        </authorList>
    </citation>
    <scope>NUCLEOTIDE SEQUENCE [LARGE SCALE GENOMIC DNA]</scope>
</reference>
<name>A0AAV2SND8_MEGNR</name>
<gene>
    <name evidence="14" type="ORF">MNOR_LOCUS38902</name>
</gene>
<evidence type="ECO:0000313" key="15">
    <source>
        <dbReference type="Proteomes" id="UP001497623"/>
    </source>
</evidence>
<dbReference type="FunFam" id="3.30.160.60:FF:001480">
    <property type="entry name" value="Si:cabz01071911.3"/>
    <property type="match status" value="1"/>
</dbReference>
<evidence type="ECO:0000256" key="2">
    <source>
        <dbReference type="ARBA" id="ARBA00006991"/>
    </source>
</evidence>
<dbReference type="FunFam" id="3.30.160.60:FF:000100">
    <property type="entry name" value="Zinc finger 45-like"/>
    <property type="match status" value="1"/>
</dbReference>
<dbReference type="PANTHER" id="PTHR19818">
    <property type="entry name" value="ZINC FINGER PROTEIN ZIC AND GLI"/>
    <property type="match status" value="1"/>
</dbReference>
<dbReference type="PROSITE" id="PS50157">
    <property type="entry name" value="ZINC_FINGER_C2H2_2"/>
    <property type="match status" value="11"/>
</dbReference>
<dbReference type="FunFam" id="3.30.160.60:FF:000446">
    <property type="entry name" value="Zinc finger protein"/>
    <property type="match status" value="3"/>
</dbReference>
<dbReference type="GO" id="GO:0008270">
    <property type="term" value="F:zinc ion binding"/>
    <property type="evidence" value="ECO:0007669"/>
    <property type="project" value="UniProtKB-KW"/>
</dbReference>